<gene>
    <name evidence="2" type="ORF">IB286_02385</name>
</gene>
<feature type="signal peptide" evidence="1">
    <location>
        <begin position="1"/>
        <end position="23"/>
    </location>
</feature>
<organism evidence="2 3">
    <name type="scientific">Spongiibacter pelagi</name>
    <dbReference type="NCBI Taxonomy" id="2760804"/>
    <lineage>
        <taxon>Bacteria</taxon>
        <taxon>Pseudomonadati</taxon>
        <taxon>Pseudomonadota</taxon>
        <taxon>Gammaproteobacteria</taxon>
        <taxon>Cellvibrionales</taxon>
        <taxon>Spongiibacteraceae</taxon>
        <taxon>Spongiibacter</taxon>
    </lineage>
</organism>
<dbReference type="Pfam" id="PF06082">
    <property type="entry name" value="YjbH"/>
    <property type="match status" value="1"/>
</dbReference>
<dbReference type="RefSeq" id="WP_190762057.1">
    <property type="nucleotide sequence ID" value="NZ_JACXLD010000001.1"/>
</dbReference>
<sequence length="718" mass="80227">MRTVFYCGGLLLCGLLSFSLNTAADEFSYPALKYSQSDFGGVGLLQMPSARMMDDGEFSVGITNNEDYLNYTVSLQLFPWFETTIRYTQVHDLKYSSDPSFSGNNSYTDKSIDGKFRLLNETRWLPQVSLGFRDIGGTGLFDGEYLVGSKQFGPLDLSLGLGWGYLGNRNNLGDTRATPDCGRDSTYGGQGGQIDSGRMFSGCKAIFGGLEYQTPFRALVFKLEYDGNDYRSDFPVRSGASPMEVDSNWNFGAVYNLSNSTRLRVGYERGNTVSLGFTMATNLAQLRPNWRDEKKPDYKPAEPRAELTPEEWQALAMNLDKNAGYADASIYREEQSIIIEARQRKYRDRKEAEERAALLLQNSGIDVDSYRIIETSNGQPLTETVVDPVAFGRFADRDYYGADLDDARVVMNPQPVAGKLKAKMNDPFYFGLSPKLEQSVGGSETFYFYAIGVRAATSYRFSKHFLASAGLDANILDNYDKFKYTNSPDGTDLKRVRTLIRQYTEPVARLNNLQLTYLDHFGDSFYSQVYAGYLETMFAGAGFELLYRPLAKTWAFGVDANYVKQRNPDSVLGLFSEEVQPDGRVQTGGFTGHATLYWRPEILPMLDGTLLEISAGQFLTEDKGVLVDFSRQFDSGVIVGAFASKTDLSAEEFGEGSFTKGFYISIPFDVMTVKPSTGRATIGWQPLTRDGGQKLGRKYSLYGMTDARSPWYTRAIQD</sequence>
<comment type="caution">
    <text evidence="2">The sequence shown here is derived from an EMBL/GenBank/DDBJ whole genome shotgun (WGS) entry which is preliminary data.</text>
</comment>
<dbReference type="InterPro" id="IPR010344">
    <property type="entry name" value="YbjH"/>
</dbReference>
<feature type="chain" id="PRO_5037112125" evidence="1">
    <location>
        <begin position="24"/>
        <end position="718"/>
    </location>
</feature>
<reference evidence="2" key="1">
    <citation type="submission" date="2020-09" db="EMBL/GenBank/DDBJ databases">
        <authorList>
            <person name="Yoon J.-W."/>
        </authorList>
    </citation>
    <scope>NUCLEOTIDE SEQUENCE</scope>
    <source>
        <strain evidence="2">KMU-158</strain>
    </source>
</reference>
<dbReference type="EMBL" id="JACXLD010000001">
    <property type="protein sequence ID" value="MBD2857839.1"/>
    <property type="molecule type" value="Genomic_DNA"/>
</dbReference>
<proteinExistence type="predicted"/>
<name>A0A927GVX6_9GAMM</name>
<evidence type="ECO:0000313" key="2">
    <source>
        <dbReference type="EMBL" id="MBD2857839.1"/>
    </source>
</evidence>
<evidence type="ECO:0000256" key="1">
    <source>
        <dbReference type="SAM" id="SignalP"/>
    </source>
</evidence>
<evidence type="ECO:0000313" key="3">
    <source>
        <dbReference type="Proteomes" id="UP000610558"/>
    </source>
</evidence>
<accession>A0A927GVX6</accession>
<dbReference type="Proteomes" id="UP000610558">
    <property type="component" value="Unassembled WGS sequence"/>
</dbReference>
<dbReference type="AlphaFoldDB" id="A0A927GVX6"/>
<keyword evidence="1" id="KW-0732">Signal</keyword>
<protein>
    <submittedName>
        <fullName evidence="2">YjbH domain-containing protein</fullName>
    </submittedName>
</protein>
<keyword evidence="3" id="KW-1185">Reference proteome</keyword>